<sequence length="124" mass="14569">MEICLTQVDSGRTRNVSDSVARRFWYQFQFESLVSRKLVSGRACVTTASKYRFPAIQARRRRPANKPQPVSDHFVSTLLRVTPTKVRRRLHNEEFYAKDNLCVPLLSIEKFPFSLDKTANYWNR</sequence>
<protein>
    <submittedName>
        <fullName evidence="1">Uncharacterized protein</fullName>
    </submittedName>
</protein>
<organism evidence="1 2">
    <name type="scientific">Araneus ventricosus</name>
    <name type="common">Orbweaver spider</name>
    <name type="synonym">Epeira ventricosa</name>
    <dbReference type="NCBI Taxonomy" id="182803"/>
    <lineage>
        <taxon>Eukaryota</taxon>
        <taxon>Metazoa</taxon>
        <taxon>Ecdysozoa</taxon>
        <taxon>Arthropoda</taxon>
        <taxon>Chelicerata</taxon>
        <taxon>Arachnida</taxon>
        <taxon>Araneae</taxon>
        <taxon>Araneomorphae</taxon>
        <taxon>Entelegynae</taxon>
        <taxon>Araneoidea</taxon>
        <taxon>Araneidae</taxon>
        <taxon>Araneus</taxon>
    </lineage>
</organism>
<dbReference type="AlphaFoldDB" id="A0A4Y2DLB5"/>
<keyword evidence="2" id="KW-1185">Reference proteome</keyword>
<name>A0A4Y2DLB5_ARAVE</name>
<evidence type="ECO:0000313" key="2">
    <source>
        <dbReference type="Proteomes" id="UP000499080"/>
    </source>
</evidence>
<gene>
    <name evidence="1" type="ORF">AVEN_133268_1</name>
</gene>
<proteinExistence type="predicted"/>
<evidence type="ECO:0000313" key="1">
    <source>
        <dbReference type="EMBL" id="GBM16987.1"/>
    </source>
</evidence>
<comment type="caution">
    <text evidence="1">The sequence shown here is derived from an EMBL/GenBank/DDBJ whole genome shotgun (WGS) entry which is preliminary data.</text>
</comment>
<dbReference type="Proteomes" id="UP000499080">
    <property type="component" value="Unassembled WGS sequence"/>
</dbReference>
<reference evidence="1 2" key="1">
    <citation type="journal article" date="2019" name="Sci. Rep.">
        <title>Orb-weaving spider Araneus ventricosus genome elucidates the spidroin gene catalogue.</title>
        <authorList>
            <person name="Kono N."/>
            <person name="Nakamura H."/>
            <person name="Ohtoshi R."/>
            <person name="Moran D.A.P."/>
            <person name="Shinohara A."/>
            <person name="Yoshida Y."/>
            <person name="Fujiwara M."/>
            <person name="Mori M."/>
            <person name="Tomita M."/>
            <person name="Arakawa K."/>
        </authorList>
    </citation>
    <scope>NUCLEOTIDE SEQUENCE [LARGE SCALE GENOMIC DNA]</scope>
</reference>
<dbReference type="EMBL" id="BGPR01000382">
    <property type="protein sequence ID" value="GBM16987.1"/>
    <property type="molecule type" value="Genomic_DNA"/>
</dbReference>
<accession>A0A4Y2DLB5</accession>